<dbReference type="Gene3D" id="1.10.10.10">
    <property type="entry name" value="Winged helix-like DNA-binding domain superfamily/Winged helix DNA-binding domain"/>
    <property type="match status" value="1"/>
</dbReference>
<proteinExistence type="inferred from homology"/>
<feature type="compositionally biased region" description="Low complexity" evidence="4">
    <location>
        <begin position="253"/>
        <end position="264"/>
    </location>
</feature>
<evidence type="ECO:0000256" key="2">
    <source>
        <dbReference type="ARBA" id="ARBA00023125"/>
    </source>
</evidence>
<feature type="compositionally biased region" description="Low complexity" evidence="4">
    <location>
        <begin position="275"/>
        <end position="289"/>
    </location>
</feature>
<comment type="similarity">
    <text evidence="1 3">Belongs to the ETS family.</text>
</comment>
<dbReference type="GO" id="GO:0043565">
    <property type="term" value="F:sequence-specific DNA binding"/>
    <property type="evidence" value="ECO:0007669"/>
    <property type="project" value="InterPro"/>
</dbReference>
<dbReference type="SUPFAM" id="SSF47769">
    <property type="entry name" value="SAM/Pointed domain"/>
    <property type="match status" value="1"/>
</dbReference>
<gene>
    <name evidence="7" type="ORF">RDWZM_005153</name>
</gene>
<dbReference type="Pfam" id="PF02198">
    <property type="entry name" value="SAM_PNT"/>
    <property type="match status" value="1"/>
</dbReference>
<evidence type="ECO:0000256" key="4">
    <source>
        <dbReference type="SAM" id="MobiDB-lite"/>
    </source>
</evidence>
<dbReference type="Pfam" id="PF00178">
    <property type="entry name" value="Ets"/>
    <property type="match status" value="1"/>
</dbReference>
<keyword evidence="3" id="KW-0539">Nucleus</keyword>
<dbReference type="OMA" id="WIRDWAR"/>
<dbReference type="InterPro" id="IPR003118">
    <property type="entry name" value="Pointed_dom"/>
</dbReference>
<protein>
    <submittedName>
        <fullName evidence="7">Uncharacterized protein</fullName>
    </submittedName>
</protein>
<dbReference type="PRINTS" id="PR00454">
    <property type="entry name" value="ETSDOMAIN"/>
</dbReference>
<dbReference type="PROSITE" id="PS51433">
    <property type="entry name" value="PNT"/>
    <property type="match status" value="1"/>
</dbReference>
<dbReference type="SUPFAM" id="SSF46785">
    <property type="entry name" value="Winged helix' DNA-binding domain"/>
    <property type="match status" value="1"/>
</dbReference>
<dbReference type="Gene3D" id="1.10.150.50">
    <property type="entry name" value="Transcription Factor, Ets-1"/>
    <property type="match status" value="1"/>
</dbReference>
<feature type="domain" description="ETS" evidence="5">
    <location>
        <begin position="310"/>
        <end position="392"/>
    </location>
</feature>
<evidence type="ECO:0000259" key="5">
    <source>
        <dbReference type="PROSITE" id="PS50061"/>
    </source>
</evidence>
<dbReference type="GO" id="GO:0000981">
    <property type="term" value="F:DNA-binding transcription factor activity, RNA polymerase II-specific"/>
    <property type="evidence" value="ECO:0007669"/>
    <property type="project" value="TreeGrafter"/>
</dbReference>
<dbReference type="SMART" id="SM00251">
    <property type="entry name" value="SAM_PNT"/>
    <property type="match status" value="1"/>
</dbReference>
<dbReference type="AlphaFoldDB" id="A0A9Q0RN83"/>
<feature type="region of interest" description="Disordered" evidence="4">
    <location>
        <begin position="253"/>
        <end position="308"/>
    </location>
</feature>
<comment type="caution">
    <text evidence="7">The sequence shown here is derived from an EMBL/GenBank/DDBJ whole genome shotgun (WGS) entry which is preliminary data.</text>
</comment>
<sequence length="419" mass="47791">MFKCVDDGVNYDDFHHDITLYSPCMIDDYTIDLTDNGWTSKPPDQWQPIEVAEWIRNWAHRNEVQDIEIAHLLYNQMSGCDLCQMQREYFTSVCPQYGHLIYDSLQTLMHQFRTNHYMTFELQTPSSSSSSSVCMPATIATTTTTNSDIVPLNHANHVMTVIGANNQLIPQQQSNTIDGSNFFPHISNLDSIPAHLTFEVQSSLLNYSPSNASVSDSDRESTSSNLSRINERRLPCNSYYPQVCLTQEMMIDSTRSSTNGSSNTPIMSNGKDPMTPSSPTTTTSNSNAKRNGRRGRPPKKENKSRSKGNGKLWEFIRDLLLNPLTNPSLIRWERREDGIFKFIQSDKVAKMWGERKQNPRMTYEKLSRAMRYYYKSKVLLPVFGRRLVYKFGPNATGWRPQFDMILNKNGTVSASHASA</sequence>
<feature type="region of interest" description="Disordered" evidence="4">
    <location>
        <begin position="210"/>
        <end position="229"/>
    </location>
</feature>
<dbReference type="Proteomes" id="UP001142055">
    <property type="component" value="Chromosome 2"/>
</dbReference>
<dbReference type="InterPro" id="IPR046328">
    <property type="entry name" value="ETS_fam"/>
</dbReference>
<dbReference type="PANTHER" id="PTHR11849:SF190">
    <property type="entry name" value="ETS-DOMAIN PROTEIN"/>
    <property type="match status" value="1"/>
</dbReference>
<dbReference type="FunFam" id="1.10.10.10:FF:001336">
    <property type="entry name" value="Epithelium specific ets factor 3, ese3, putative"/>
    <property type="match status" value="1"/>
</dbReference>
<evidence type="ECO:0000313" key="8">
    <source>
        <dbReference type="Proteomes" id="UP001142055"/>
    </source>
</evidence>
<evidence type="ECO:0000256" key="3">
    <source>
        <dbReference type="RuleBase" id="RU004019"/>
    </source>
</evidence>
<dbReference type="InterPro" id="IPR013761">
    <property type="entry name" value="SAM/pointed_sf"/>
</dbReference>
<comment type="subcellular location">
    <subcellularLocation>
        <location evidence="3">Nucleus</location>
    </subcellularLocation>
</comment>
<organism evidence="7 8">
    <name type="scientific">Blomia tropicalis</name>
    <name type="common">Mite</name>
    <dbReference type="NCBI Taxonomy" id="40697"/>
    <lineage>
        <taxon>Eukaryota</taxon>
        <taxon>Metazoa</taxon>
        <taxon>Ecdysozoa</taxon>
        <taxon>Arthropoda</taxon>
        <taxon>Chelicerata</taxon>
        <taxon>Arachnida</taxon>
        <taxon>Acari</taxon>
        <taxon>Acariformes</taxon>
        <taxon>Sarcoptiformes</taxon>
        <taxon>Astigmata</taxon>
        <taxon>Glycyphagoidea</taxon>
        <taxon>Echimyopodidae</taxon>
        <taxon>Blomia</taxon>
    </lineage>
</organism>
<reference evidence="7" key="1">
    <citation type="submission" date="2022-12" db="EMBL/GenBank/DDBJ databases">
        <title>Genome assemblies of Blomia tropicalis.</title>
        <authorList>
            <person name="Cui Y."/>
        </authorList>
    </citation>
    <scope>NUCLEOTIDE SEQUENCE</scope>
    <source>
        <tissue evidence="7">Adult mites</tissue>
    </source>
</reference>
<dbReference type="EMBL" id="JAPWDV010000002">
    <property type="protein sequence ID" value="KAJ6219341.1"/>
    <property type="molecule type" value="Genomic_DNA"/>
</dbReference>
<dbReference type="SMART" id="SM00413">
    <property type="entry name" value="ETS"/>
    <property type="match status" value="1"/>
</dbReference>
<feature type="domain" description="PNT" evidence="6">
    <location>
        <begin position="25"/>
        <end position="112"/>
    </location>
</feature>
<keyword evidence="8" id="KW-1185">Reference proteome</keyword>
<dbReference type="InterPro" id="IPR036388">
    <property type="entry name" value="WH-like_DNA-bd_sf"/>
</dbReference>
<dbReference type="InterPro" id="IPR000418">
    <property type="entry name" value="Ets_dom"/>
</dbReference>
<dbReference type="PROSITE" id="PS50061">
    <property type="entry name" value="ETS_DOMAIN_3"/>
    <property type="match status" value="1"/>
</dbReference>
<accession>A0A9Q0RN83</accession>
<dbReference type="PANTHER" id="PTHR11849">
    <property type="entry name" value="ETS"/>
    <property type="match status" value="1"/>
</dbReference>
<evidence type="ECO:0000313" key="7">
    <source>
        <dbReference type="EMBL" id="KAJ6219341.1"/>
    </source>
</evidence>
<name>A0A9Q0RN83_BLOTA</name>
<keyword evidence="2 3" id="KW-0238">DNA-binding</keyword>
<dbReference type="GO" id="GO:0030154">
    <property type="term" value="P:cell differentiation"/>
    <property type="evidence" value="ECO:0007669"/>
    <property type="project" value="TreeGrafter"/>
</dbReference>
<evidence type="ECO:0000259" key="6">
    <source>
        <dbReference type="PROSITE" id="PS51433"/>
    </source>
</evidence>
<evidence type="ECO:0000256" key="1">
    <source>
        <dbReference type="ARBA" id="ARBA00005562"/>
    </source>
</evidence>
<dbReference type="InterPro" id="IPR036390">
    <property type="entry name" value="WH_DNA-bd_sf"/>
</dbReference>
<dbReference type="GO" id="GO:0005634">
    <property type="term" value="C:nucleus"/>
    <property type="evidence" value="ECO:0007669"/>
    <property type="project" value="UniProtKB-SubCell"/>
</dbReference>